<reference evidence="8 9" key="1">
    <citation type="submission" date="2016-07" db="EMBL/GenBank/DDBJ databases">
        <title>Draft genome sequence of Prauserella sp. YIM 121212, isolated from alkaline soil.</title>
        <authorList>
            <person name="Ruckert C."/>
            <person name="Albersmeier A."/>
            <person name="Jiang C.-L."/>
            <person name="Jiang Y."/>
            <person name="Kalinowski J."/>
            <person name="Schneider O."/>
            <person name="Winkler A."/>
            <person name="Zotchev S.B."/>
        </authorList>
    </citation>
    <scope>NUCLEOTIDE SEQUENCE [LARGE SCALE GENOMIC DNA]</scope>
    <source>
        <strain evidence="8 9">YIM 121212</strain>
    </source>
</reference>
<dbReference type="InterPro" id="IPR036188">
    <property type="entry name" value="FAD/NAD-bd_sf"/>
</dbReference>
<dbReference type="SUPFAM" id="SSF55424">
    <property type="entry name" value="FAD/NAD-linked reductases, dimerisation (C-terminal) domain"/>
    <property type="match status" value="1"/>
</dbReference>
<evidence type="ECO:0000313" key="8">
    <source>
        <dbReference type="EMBL" id="PXY36189.1"/>
    </source>
</evidence>
<dbReference type="Pfam" id="PF07992">
    <property type="entry name" value="Pyr_redox_2"/>
    <property type="match status" value="1"/>
</dbReference>
<dbReference type="GO" id="GO:0016651">
    <property type="term" value="F:oxidoreductase activity, acting on NAD(P)H"/>
    <property type="evidence" value="ECO:0007669"/>
    <property type="project" value="TreeGrafter"/>
</dbReference>
<evidence type="ECO:0000256" key="4">
    <source>
        <dbReference type="ARBA" id="ARBA00023002"/>
    </source>
</evidence>
<dbReference type="InterPro" id="IPR028202">
    <property type="entry name" value="Reductase_C"/>
</dbReference>
<evidence type="ECO:0000256" key="1">
    <source>
        <dbReference type="ARBA" id="ARBA00001974"/>
    </source>
</evidence>
<evidence type="ECO:0000256" key="5">
    <source>
        <dbReference type="SAM" id="MobiDB-lite"/>
    </source>
</evidence>
<gene>
    <name evidence="8" type="ORF">BA062_12180</name>
</gene>
<evidence type="ECO:0000259" key="7">
    <source>
        <dbReference type="Pfam" id="PF14759"/>
    </source>
</evidence>
<sequence>MSPVTVIVGTSIGGVRTAQGLRAAGYDGEVLLVGEETALPYDKPPLSKGLLAGTSSIEDLTLLTERAAREAGIRLLLGRAATGLDIGTNTVTLADGERLRYDDVVIATGARARPSPWGEPRGVHVVRTLGDAQRLAVDLRRGGPLVVVGAGFIGAEVAATARGLGAADVTMVDPAPVPLSRVLDPEVARWFAGLHAGHGVTTRFGVGVEGIDRARDGLVVRLADGARLPAATVVVGIGAVPQDGWLRSSGLRIDDGVVCDRYSRAVGTEHVHAVGDVARWPHPRAGELVRAEHWTNAVEQAACVAHNITRPRQPRAHAPVEYVWSDQYDHTIQLTGRTGGRLGHLTVPGPDPDRSFAVLYADAEGTFTGAVTVNWPRALVACRQAVGTEAPAAEVRDRVTAARPRTTTGARP</sequence>
<name>A0A318MBG2_9PSEU</name>
<protein>
    <submittedName>
        <fullName evidence="8">Pyridine nucleotide-disulfide oxidoreductase</fullName>
    </submittedName>
</protein>
<dbReference type="Pfam" id="PF14759">
    <property type="entry name" value="Reductase_C"/>
    <property type="match status" value="1"/>
</dbReference>
<feature type="domain" description="Reductase C-terminal" evidence="7">
    <location>
        <begin position="322"/>
        <end position="395"/>
    </location>
</feature>
<dbReference type="PANTHER" id="PTHR43557">
    <property type="entry name" value="APOPTOSIS-INDUCING FACTOR 1"/>
    <property type="match status" value="1"/>
</dbReference>
<feature type="domain" description="FAD/NAD(P)-binding" evidence="6">
    <location>
        <begin position="6"/>
        <end position="301"/>
    </location>
</feature>
<dbReference type="Gene3D" id="3.50.50.60">
    <property type="entry name" value="FAD/NAD(P)-binding domain"/>
    <property type="match status" value="2"/>
</dbReference>
<keyword evidence="2" id="KW-0285">Flavoprotein</keyword>
<dbReference type="OrthoDB" id="4475657at2"/>
<dbReference type="InterPro" id="IPR023753">
    <property type="entry name" value="FAD/NAD-binding_dom"/>
</dbReference>
<organism evidence="8 9">
    <name type="scientific">Prauserella flavalba</name>
    <dbReference type="NCBI Taxonomy" id="1477506"/>
    <lineage>
        <taxon>Bacteria</taxon>
        <taxon>Bacillati</taxon>
        <taxon>Actinomycetota</taxon>
        <taxon>Actinomycetes</taxon>
        <taxon>Pseudonocardiales</taxon>
        <taxon>Pseudonocardiaceae</taxon>
        <taxon>Prauserella</taxon>
    </lineage>
</organism>
<comment type="caution">
    <text evidence="8">The sequence shown here is derived from an EMBL/GenBank/DDBJ whole genome shotgun (WGS) entry which is preliminary data.</text>
</comment>
<dbReference type="InterPro" id="IPR016156">
    <property type="entry name" value="FAD/NAD-linked_Rdtase_dimer_sf"/>
</dbReference>
<evidence type="ECO:0000256" key="2">
    <source>
        <dbReference type="ARBA" id="ARBA00022630"/>
    </source>
</evidence>
<evidence type="ECO:0000256" key="3">
    <source>
        <dbReference type="ARBA" id="ARBA00022827"/>
    </source>
</evidence>
<keyword evidence="3" id="KW-0274">FAD</keyword>
<evidence type="ECO:0000259" key="6">
    <source>
        <dbReference type="Pfam" id="PF07992"/>
    </source>
</evidence>
<dbReference type="AlphaFoldDB" id="A0A318MBG2"/>
<keyword evidence="9" id="KW-1185">Reference proteome</keyword>
<comment type="cofactor">
    <cofactor evidence="1">
        <name>FAD</name>
        <dbReference type="ChEBI" id="CHEBI:57692"/>
    </cofactor>
</comment>
<dbReference type="PRINTS" id="PR00411">
    <property type="entry name" value="PNDRDTASEI"/>
</dbReference>
<evidence type="ECO:0000313" key="9">
    <source>
        <dbReference type="Proteomes" id="UP000247892"/>
    </source>
</evidence>
<dbReference type="PANTHER" id="PTHR43557:SF2">
    <property type="entry name" value="RIESKE DOMAIN-CONTAINING PROTEIN-RELATED"/>
    <property type="match status" value="1"/>
</dbReference>
<dbReference type="InterPro" id="IPR050446">
    <property type="entry name" value="FAD-oxidoreductase/Apoptosis"/>
</dbReference>
<dbReference type="EMBL" id="MASU01000005">
    <property type="protein sequence ID" value="PXY36189.1"/>
    <property type="molecule type" value="Genomic_DNA"/>
</dbReference>
<proteinExistence type="predicted"/>
<dbReference type="RefSeq" id="WP_110336189.1">
    <property type="nucleotide sequence ID" value="NZ_MASU01000005.1"/>
</dbReference>
<keyword evidence="4" id="KW-0560">Oxidoreductase</keyword>
<dbReference type="Proteomes" id="UP000247892">
    <property type="component" value="Unassembled WGS sequence"/>
</dbReference>
<dbReference type="Gene3D" id="3.30.390.30">
    <property type="match status" value="1"/>
</dbReference>
<dbReference type="SUPFAM" id="SSF51905">
    <property type="entry name" value="FAD/NAD(P)-binding domain"/>
    <property type="match status" value="2"/>
</dbReference>
<feature type="region of interest" description="Disordered" evidence="5">
    <location>
        <begin position="390"/>
        <end position="412"/>
    </location>
</feature>
<accession>A0A318MBG2</accession>
<dbReference type="GO" id="GO:0005737">
    <property type="term" value="C:cytoplasm"/>
    <property type="evidence" value="ECO:0007669"/>
    <property type="project" value="TreeGrafter"/>
</dbReference>
<feature type="compositionally biased region" description="Low complexity" evidence="5">
    <location>
        <begin position="401"/>
        <end position="412"/>
    </location>
</feature>
<dbReference type="PRINTS" id="PR00368">
    <property type="entry name" value="FADPNR"/>
</dbReference>